<dbReference type="KEGG" id="ccau:EG346_09660"/>
<dbReference type="Proteomes" id="UP000255224">
    <property type="component" value="Unassembled WGS sequence"/>
</dbReference>
<accession>A0A376DMT9</accession>
<dbReference type="STRING" id="297244.SAMN05421639_104568"/>
<reference evidence="4" key="2">
    <citation type="submission" date="2018-11" db="EMBL/GenBank/DDBJ databases">
        <title>Proposal to divide the Flavobacteriaceae and reorganize its genera based on Amino Acid Identity values calculated from whole genome sequences.</title>
        <authorList>
            <person name="Nicholson A.C."/>
            <person name="Gulvik C.A."/>
            <person name="Whitney A.M."/>
            <person name="Humrighouse B.W."/>
            <person name="Bell M."/>
            <person name="Holmes B."/>
            <person name="Steigerwalt A.G."/>
            <person name="Villarma A."/>
            <person name="Sheth M."/>
            <person name="Batra D."/>
            <person name="Pryor J."/>
            <person name="Bernardet J.-F."/>
            <person name="Hugo C."/>
            <person name="Kampfer P."/>
            <person name="Newman J."/>
            <person name="McQuiston J.R."/>
        </authorList>
    </citation>
    <scope>NUCLEOTIDE SEQUENCE [LARGE SCALE GENOMIC DNA]</scope>
    <source>
        <strain evidence="4">G0188</strain>
    </source>
</reference>
<dbReference type="EMBL" id="CP033920">
    <property type="protein sequence ID" value="AZA48428.1"/>
    <property type="molecule type" value="Genomic_DNA"/>
</dbReference>
<evidence type="ECO:0000313" key="2">
    <source>
        <dbReference type="EMBL" id="STC92259.1"/>
    </source>
</evidence>
<proteinExistence type="predicted"/>
<evidence type="ECO:0000313" key="3">
    <source>
        <dbReference type="Proteomes" id="UP000255224"/>
    </source>
</evidence>
<gene>
    <name evidence="1" type="ORF">EG346_09660</name>
    <name evidence="2" type="ORF">NCTC13533_00303</name>
</gene>
<reference evidence="2 3" key="1">
    <citation type="submission" date="2018-06" db="EMBL/GenBank/DDBJ databases">
        <authorList>
            <consortium name="Pathogen Informatics"/>
            <person name="Doyle S."/>
        </authorList>
    </citation>
    <scope>NUCLEOTIDE SEQUENCE [LARGE SCALE GENOMIC DNA]</scope>
    <source>
        <strain evidence="2 3">NCTC13533</strain>
    </source>
</reference>
<dbReference type="RefSeq" id="WP_073329734.1">
    <property type="nucleotide sequence ID" value="NZ_CP033920.1"/>
</dbReference>
<evidence type="ECO:0000313" key="4">
    <source>
        <dbReference type="Proteomes" id="UP000273270"/>
    </source>
</evidence>
<dbReference type="EMBL" id="UFVQ01000003">
    <property type="protein sequence ID" value="STC92259.1"/>
    <property type="molecule type" value="Genomic_DNA"/>
</dbReference>
<name>A0A1M7BHJ9_CHRCU</name>
<sequence length="105" mass="12748">MNPPDYNRIYLDLINRKFPDRKKELIPMLDKEIKNSLELISFNNLIFNHQEKDIMAFNQKLRSYDEVSIKKIMEYQKINKLNNQQVANQFRISRNTIAKWKKLFA</sequence>
<keyword evidence="4" id="KW-1185">Reference proteome</keyword>
<dbReference type="AlphaFoldDB" id="A0A1M7BHJ9"/>
<accession>A0A1M7BHJ9</accession>
<organism evidence="2 3">
    <name type="scientific">Chryseobacterium carnipullorum</name>
    <dbReference type="NCBI Taxonomy" id="1124835"/>
    <lineage>
        <taxon>Bacteria</taxon>
        <taxon>Pseudomonadati</taxon>
        <taxon>Bacteroidota</taxon>
        <taxon>Flavobacteriia</taxon>
        <taxon>Flavobacteriales</taxon>
        <taxon>Weeksellaceae</taxon>
        <taxon>Chryseobacterium group</taxon>
        <taxon>Chryseobacterium</taxon>
    </lineage>
</organism>
<dbReference type="Proteomes" id="UP000273270">
    <property type="component" value="Chromosome"/>
</dbReference>
<protein>
    <submittedName>
        <fullName evidence="1">Helix-turn-helix domain-containing protein</fullName>
    </submittedName>
</protein>
<dbReference type="OrthoDB" id="1260127at2"/>
<reference evidence="1" key="3">
    <citation type="submission" date="2018-11" db="EMBL/GenBank/DDBJ databases">
        <title>Proposal to divide the Flavobacteriaceae and reorganize its genera based on Amino Acid Identity values calculated from whole genome sequences.</title>
        <authorList>
            <person name="Nicholson A.C."/>
            <person name="Gulvik C.A."/>
            <person name="Whitney A.M."/>
            <person name="Humrighouse B.W."/>
            <person name="Bell M."/>
            <person name="Holmes B."/>
            <person name="Steigerwalt A."/>
            <person name="Villarma A."/>
            <person name="Sheth M."/>
            <person name="Batra D."/>
            <person name="Pryor J."/>
            <person name="Bernardet J.-F."/>
            <person name="Hugo C."/>
            <person name="Kampfer P."/>
            <person name="Newman J."/>
            <person name="Mcquiston J.R."/>
        </authorList>
    </citation>
    <scope>NUCLEOTIDE SEQUENCE [LARGE SCALE GENOMIC DNA]</scope>
    <source>
        <strain evidence="1">G0188</strain>
    </source>
</reference>
<evidence type="ECO:0000313" key="1">
    <source>
        <dbReference type="EMBL" id="AZA48428.1"/>
    </source>
</evidence>